<dbReference type="Gene3D" id="2.170.120.20">
    <property type="entry name" value="Ribosomal protein L25, beta domain"/>
    <property type="match status" value="1"/>
</dbReference>
<reference evidence="7" key="1">
    <citation type="submission" date="2015-03" db="EMBL/GenBank/DDBJ databases">
        <title>A transcriptome of Araucaria cunninghamii, an australian fine timber species.</title>
        <authorList>
            <person name="Jing Yi C.J.Y."/>
            <person name="Yin San L.Y.S."/>
            <person name="Abdul Karim S.S."/>
            <person name="Wan Azmi N.N."/>
            <person name="Hercus R.R."/>
            <person name="Croft L.L."/>
        </authorList>
    </citation>
    <scope>NUCLEOTIDE SEQUENCE</scope>
    <source>
        <strain evidence="7">MI0301</strain>
        <tissue evidence="7">Leaf</tissue>
    </source>
</reference>
<keyword evidence="4" id="KW-0687">Ribonucleoprotein</keyword>
<feature type="domain" description="Large ribosomal subunit protein bL25 beta" evidence="6">
    <location>
        <begin position="179"/>
        <end position="263"/>
    </location>
</feature>
<dbReference type="InterPro" id="IPR001021">
    <property type="entry name" value="Ribosomal_bL25_long"/>
</dbReference>
<dbReference type="PANTHER" id="PTHR33284">
    <property type="entry name" value="RIBOSOMAL PROTEIN L25/GLN-TRNA SYNTHETASE, ANTI-CODON-BINDING DOMAIN-CONTAINING PROTEIN"/>
    <property type="match status" value="1"/>
</dbReference>
<dbReference type="Pfam" id="PF14693">
    <property type="entry name" value="Ribosomal_TL5_C"/>
    <property type="match status" value="1"/>
</dbReference>
<feature type="domain" description="Large ribosomal subunit protein bL25 L25" evidence="5">
    <location>
        <begin position="69"/>
        <end position="171"/>
    </location>
</feature>
<evidence type="ECO:0000256" key="4">
    <source>
        <dbReference type="ARBA" id="ARBA00023274"/>
    </source>
</evidence>
<dbReference type="NCBIfam" id="TIGR00731">
    <property type="entry name" value="bL25_bact_ctc"/>
    <property type="match status" value="1"/>
</dbReference>
<evidence type="ECO:0000256" key="3">
    <source>
        <dbReference type="ARBA" id="ARBA00022980"/>
    </source>
</evidence>
<proteinExistence type="predicted"/>
<evidence type="ECO:0000313" key="7">
    <source>
        <dbReference type="EMBL" id="JAG97405.1"/>
    </source>
</evidence>
<evidence type="ECO:0000259" key="5">
    <source>
        <dbReference type="Pfam" id="PF01386"/>
    </source>
</evidence>
<evidence type="ECO:0000259" key="6">
    <source>
        <dbReference type="Pfam" id="PF14693"/>
    </source>
</evidence>
<name>A0A0D6R688_ARACU</name>
<dbReference type="CDD" id="cd00495">
    <property type="entry name" value="Ribosomal_L25_TL5_CTC"/>
    <property type="match status" value="1"/>
</dbReference>
<protein>
    <submittedName>
        <fullName evidence="7">Uncharacterized protein</fullName>
    </submittedName>
</protein>
<evidence type="ECO:0000256" key="2">
    <source>
        <dbReference type="ARBA" id="ARBA00022884"/>
    </source>
</evidence>
<dbReference type="GO" id="GO:0003735">
    <property type="term" value="F:structural constituent of ribosome"/>
    <property type="evidence" value="ECO:0007669"/>
    <property type="project" value="InterPro"/>
</dbReference>
<dbReference type="InterPro" id="IPR011035">
    <property type="entry name" value="Ribosomal_bL25/Gln-tRNA_synth"/>
</dbReference>
<dbReference type="GO" id="GO:0022625">
    <property type="term" value="C:cytosolic large ribosomal subunit"/>
    <property type="evidence" value="ECO:0007669"/>
    <property type="project" value="TreeGrafter"/>
</dbReference>
<dbReference type="PANTHER" id="PTHR33284:SF1">
    <property type="entry name" value="RIBOSOMAL PROTEIN L25_GLN-TRNA SYNTHETASE, ANTI-CODON-BINDING DOMAIN-CONTAINING PROTEIN"/>
    <property type="match status" value="1"/>
</dbReference>
<keyword evidence="1" id="KW-0699">rRNA-binding</keyword>
<sequence length="267" mass="30280">MWGRNSHAINLYKSIIQSYARIRIPITAQRPFSSEAAALADAEPQDPKALDVGVDEYPKPDPKHQVTIRAIPREATKRHAAKRLRKGGWIPSIVFECENGEKGGNKRLISVETKQIRNLLRKLGESFLLSRTFDLEVKAAVDSEEVVEKGRVLPRLIHINRATDEIVNVTFIRAPSHAKLKVQVPLLYRGEDACTGIRRGGYLNTIRRTVKYLCPADHIPPYIDVDLSDLDLGQKILMRDLKVHPSLKLLLRDETWPVCKIMGSRRE</sequence>
<keyword evidence="2" id="KW-0694">RNA-binding</keyword>
<dbReference type="InterPro" id="IPR020930">
    <property type="entry name" value="Ribosomal_uL5_bac-type"/>
</dbReference>
<dbReference type="GO" id="GO:0008097">
    <property type="term" value="F:5S rRNA binding"/>
    <property type="evidence" value="ECO:0007669"/>
    <property type="project" value="InterPro"/>
</dbReference>
<keyword evidence="3" id="KW-0689">Ribosomal protein</keyword>
<dbReference type="InterPro" id="IPR020056">
    <property type="entry name" value="Rbsml_bL25/Gln-tRNA_synth_N"/>
</dbReference>
<dbReference type="AlphaFoldDB" id="A0A0D6R688"/>
<organism evidence="7">
    <name type="scientific">Araucaria cunninghamii</name>
    <name type="common">Hoop pine</name>
    <name type="synonym">Moreton Bay pine</name>
    <dbReference type="NCBI Taxonomy" id="56994"/>
    <lineage>
        <taxon>Eukaryota</taxon>
        <taxon>Viridiplantae</taxon>
        <taxon>Streptophyta</taxon>
        <taxon>Embryophyta</taxon>
        <taxon>Tracheophyta</taxon>
        <taxon>Spermatophyta</taxon>
        <taxon>Pinopsida</taxon>
        <taxon>Pinidae</taxon>
        <taxon>Conifers II</taxon>
        <taxon>Araucariales</taxon>
        <taxon>Araucariaceae</taxon>
        <taxon>Araucaria</taxon>
    </lineage>
</organism>
<dbReference type="InterPro" id="IPR029751">
    <property type="entry name" value="Ribosomal_L25_dom"/>
</dbReference>
<dbReference type="Gene3D" id="2.40.240.10">
    <property type="entry name" value="Ribosomal Protein L25, Chain P"/>
    <property type="match status" value="1"/>
</dbReference>
<dbReference type="SUPFAM" id="SSF50715">
    <property type="entry name" value="Ribosomal protein L25-like"/>
    <property type="match status" value="1"/>
</dbReference>
<dbReference type="Pfam" id="PF01386">
    <property type="entry name" value="Ribosomal_L25p"/>
    <property type="match status" value="1"/>
</dbReference>
<dbReference type="InterPro" id="IPR037121">
    <property type="entry name" value="Ribosomal_bL25_C"/>
</dbReference>
<dbReference type="InterPro" id="IPR020057">
    <property type="entry name" value="Ribosomal_bL25_b-dom"/>
</dbReference>
<evidence type="ECO:0000256" key="1">
    <source>
        <dbReference type="ARBA" id="ARBA00022730"/>
    </source>
</evidence>
<dbReference type="EMBL" id="GCKF01033342">
    <property type="protein sequence ID" value="JAG97405.1"/>
    <property type="molecule type" value="Transcribed_RNA"/>
</dbReference>
<dbReference type="FunFam" id="2.170.120.20:FF:000006">
    <property type="entry name" value="Ribosomal protein L25/Gln-tRNA synthetase, anti-codon-binding domain-containing protein"/>
    <property type="match status" value="1"/>
</dbReference>
<dbReference type="GO" id="GO:0006412">
    <property type="term" value="P:translation"/>
    <property type="evidence" value="ECO:0007669"/>
    <property type="project" value="InterPro"/>
</dbReference>
<accession>A0A0D6R688</accession>